<evidence type="ECO:0000313" key="2">
    <source>
        <dbReference type="Proteomes" id="UP001227101"/>
    </source>
</evidence>
<keyword evidence="2" id="KW-1185">Reference proteome</keyword>
<name>A0ABY8Y1Y6_9PSEU</name>
<organism evidence="1 2">
    <name type="scientific">Amycolatopsis nalaikhensis</name>
    <dbReference type="NCBI Taxonomy" id="715472"/>
    <lineage>
        <taxon>Bacteria</taxon>
        <taxon>Bacillati</taxon>
        <taxon>Actinomycetota</taxon>
        <taxon>Actinomycetes</taxon>
        <taxon>Pseudonocardiales</taxon>
        <taxon>Pseudonocardiaceae</taxon>
        <taxon>Amycolatopsis</taxon>
    </lineage>
</organism>
<reference evidence="1 2" key="1">
    <citation type="submission" date="2023-06" db="EMBL/GenBank/DDBJ databases">
        <authorList>
            <person name="Oyuntsetseg B."/>
            <person name="Kim S.B."/>
        </authorList>
    </citation>
    <scope>NUCLEOTIDE SEQUENCE [LARGE SCALE GENOMIC DNA]</scope>
    <source>
        <strain evidence="1 2">2-2</strain>
    </source>
</reference>
<sequence>MDEYTENDLDYAAGCAAQRYDLDIDEAREMVELVAGALGDGGEAVDDAAWDVQDRDPGIDGQDFVDGVATDLGYDLP</sequence>
<accession>A0ABY8Y1Y6</accession>
<evidence type="ECO:0000313" key="1">
    <source>
        <dbReference type="EMBL" id="WIV61878.1"/>
    </source>
</evidence>
<dbReference type="EMBL" id="CP127173">
    <property type="protein sequence ID" value="WIV61878.1"/>
    <property type="molecule type" value="Genomic_DNA"/>
</dbReference>
<proteinExistence type="predicted"/>
<dbReference type="Proteomes" id="UP001227101">
    <property type="component" value="Chromosome"/>
</dbReference>
<protein>
    <submittedName>
        <fullName evidence="1">Uncharacterized protein</fullName>
    </submittedName>
</protein>
<dbReference type="RefSeq" id="WP_285459577.1">
    <property type="nucleotide sequence ID" value="NZ_CP127173.1"/>
</dbReference>
<gene>
    <name evidence="1" type="ORF">QP939_26340</name>
</gene>